<dbReference type="CDD" id="cd01860">
    <property type="entry name" value="Rab5_related"/>
    <property type="match status" value="1"/>
</dbReference>
<dbReference type="Pfam" id="PF00071">
    <property type="entry name" value="Ras"/>
    <property type="match status" value="2"/>
</dbReference>
<dbReference type="Proteomes" id="UP000516437">
    <property type="component" value="Chromosome 3"/>
</dbReference>
<dbReference type="SMART" id="SM00173">
    <property type="entry name" value="RAS"/>
    <property type="match status" value="1"/>
</dbReference>
<protein>
    <submittedName>
        <fullName evidence="3">Ras-related protein RABF1</fullName>
    </submittedName>
</protein>
<dbReference type="AlphaFoldDB" id="A0A6A1W2D4"/>
<keyword evidence="4" id="KW-1185">Reference proteome</keyword>
<reference evidence="3 4" key="1">
    <citation type="journal article" date="2019" name="Plant Biotechnol. J.">
        <title>The red bayberry genome and genetic basis of sex determination.</title>
        <authorList>
            <person name="Jia H.M."/>
            <person name="Jia H.J."/>
            <person name="Cai Q.L."/>
            <person name="Wang Y."/>
            <person name="Zhao H.B."/>
            <person name="Yang W.F."/>
            <person name="Wang G.Y."/>
            <person name="Li Y.H."/>
            <person name="Zhan D.L."/>
            <person name="Shen Y.T."/>
            <person name="Niu Q.F."/>
            <person name="Chang L."/>
            <person name="Qiu J."/>
            <person name="Zhao L."/>
            <person name="Xie H.B."/>
            <person name="Fu W.Y."/>
            <person name="Jin J."/>
            <person name="Li X.W."/>
            <person name="Jiao Y."/>
            <person name="Zhou C.C."/>
            <person name="Tu T."/>
            <person name="Chai C.Y."/>
            <person name="Gao J.L."/>
            <person name="Fan L.J."/>
            <person name="van de Weg E."/>
            <person name="Wang J.Y."/>
            <person name="Gao Z.S."/>
        </authorList>
    </citation>
    <scope>NUCLEOTIDE SEQUENCE [LARGE SCALE GENOMIC DNA]</scope>
    <source>
        <tissue evidence="3">Leaves</tissue>
    </source>
</reference>
<accession>A0A6A1W2D4</accession>
<keyword evidence="1" id="KW-0547">Nucleotide-binding</keyword>
<name>A0A6A1W2D4_9ROSI</name>
<proteinExistence type="predicted"/>
<dbReference type="PANTHER" id="PTHR47978">
    <property type="match status" value="1"/>
</dbReference>
<dbReference type="InterPro" id="IPR001806">
    <property type="entry name" value="Small_GTPase"/>
</dbReference>
<dbReference type="SUPFAM" id="SSF52540">
    <property type="entry name" value="P-loop containing nucleoside triphosphate hydrolases"/>
    <property type="match status" value="1"/>
</dbReference>
<dbReference type="InterPro" id="IPR027417">
    <property type="entry name" value="P-loop_NTPase"/>
</dbReference>
<organism evidence="3 4">
    <name type="scientific">Morella rubra</name>
    <name type="common">Chinese bayberry</name>
    <dbReference type="NCBI Taxonomy" id="262757"/>
    <lineage>
        <taxon>Eukaryota</taxon>
        <taxon>Viridiplantae</taxon>
        <taxon>Streptophyta</taxon>
        <taxon>Embryophyta</taxon>
        <taxon>Tracheophyta</taxon>
        <taxon>Spermatophyta</taxon>
        <taxon>Magnoliopsida</taxon>
        <taxon>eudicotyledons</taxon>
        <taxon>Gunneridae</taxon>
        <taxon>Pentapetalae</taxon>
        <taxon>rosids</taxon>
        <taxon>fabids</taxon>
        <taxon>Fagales</taxon>
        <taxon>Myricaceae</taxon>
        <taxon>Morella</taxon>
    </lineage>
</organism>
<dbReference type="PROSITE" id="PS51419">
    <property type="entry name" value="RAB"/>
    <property type="match status" value="1"/>
</dbReference>
<evidence type="ECO:0000313" key="4">
    <source>
        <dbReference type="Proteomes" id="UP000516437"/>
    </source>
</evidence>
<comment type="caution">
    <text evidence="3">The sequence shown here is derived from an EMBL/GenBank/DDBJ whole genome shotgun (WGS) entry which is preliminary data.</text>
</comment>
<dbReference type="Gene3D" id="3.40.50.300">
    <property type="entry name" value="P-loop containing nucleotide triphosphate hydrolases"/>
    <property type="match status" value="2"/>
</dbReference>
<dbReference type="OrthoDB" id="63533at2759"/>
<sequence length="280" mass="31027">MGCSSSLPDRTSGRSAGPNIENGGAPDPKNLRVKLVLLGDSGVGKSCIVLRFVRGQFDPTSKVTVGASFLSQTIALQDSTTVKFEIWDTAGQERYAALAPLYYRGAAVAVVVYDITSPESFTKAQYWVKVGGVFKFSDTNLYLMSDEDASGFKYRKITFNSLPTFTMKRHLMNYVLEASMKTLIRFPKSYKNCCETRKSPNVIGSYPELQKHGSPDIVMALVGNKADLQEKREDGIDYAEKNGMFFIETSAKTADNINQLFEDSFTLLRCYSLPLSKFAL</sequence>
<dbReference type="NCBIfam" id="TIGR00231">
    <property type="entry name" value="small_GTP"/>
    <property type="match status" value="1"/>
</dbReference>
<dbReference type="PROSITE" id="PS51421">
    <property type="entry name" value="RAS"/>
    <property type="match status" value="1"/>
</dbReference>
<dbReference type="SMART" id="SM00176">
    <property type="entry name" value="RAN"/>
    <property type="match status" value="1"/>
</dbReference>
<dbReference type="FunFam" id="3.40.50.300:FF:001447">
    <property type="entry name" value="Ras-related protein Rab-1B"/>
    <property type="match status" value="1"/>
</dbReference>
<dbReference type="GO" id="GO:0005525">
    <property type="term" value="F:GTP binding"/>
    <property type="evidence" value="ECO:0007669"/>
    <property type="project" value="InterPro"/>
</dbReference>
<dbReference type="EMBL" id="RXIC02000021">
    <property type="protein sequence ID" value="KAB1219043.1"/>
    <property type="molecule type" value="Genomic_DNA"/>
</dbReference>
<evidence type="ECO:0000256" key="1">
    <source>
        <dbReference type="ARBA" id="ARBA00022741"/>
    </source>
</evidence>
<dbReference type="PRINTS" id="PR00449">
    <property type="entry name" value="RASTRNSFRMNG"/>
</dbReference>
<dbReference type="SMART" id="SM00175">
    <property type="entry name" value="RAB"/>
    <property type="match status" value="1"/>
</dbReference>
<gene>
    <name evidence="3" type="ORF">CJ030_MR3G015041</name>
</gene>
<dbReference type="InterPro" id="IPR005225">
    <property type="entry name" value="Small_GTP-bd"/>
</dbReference>
<dbReference type="GO" id="GO:0003924">
    <property type="term" value="F:GTPase activity"/>
    <property type="evidence" value="ECO:0007669"/>
    <property type="project" value="InterPro"/>
</dbReference>
<evidence type="ECO:0000256" key="2">
    <source>
        <dbReference type="SAM" id="MobiDB-lite"/>
    </source>
</evidence>
<feature type="region of interest" description="Disordered" evidence="2">
    <location>
        <begin position="1"/>
        <end position="25"/>
    </location>
</feature>
<dbReference type="SMART" id="SM00174">
    <property type="entry name" value="RHO"/>
    <property type="match status" value="1"/>
</dbReference>
<evidence type="ECO:0000313" key="3">
    <source>
        <dbReference type="EMBL" id="KAB1219043.1"/>
    </source>
</evidence>